<evidence type="ECO:0000313" key="2">
    <source>
        <dbReference type="Proteomes" id="UP000239002"/>
    </source>
</evidence>
<sequence length="381" mass="43995">MRILLVGEYSGFHNSLKHGLQQLGHEVNIVGDGDGFKRFPVDIEIGSTYFEQSWLHRKIKVGWWKLTGYNLEDRLKLARFRESENHLKNYDIVQFINSNPFGCEPAVERIMLDFLIKNNQKSFLIACGDDYEYARFLTEEHEGYNILDSVHRGHLQKQQLFHTYKYLGNGYRDNYYKVLEASQKIIPSNVDYAMALKQQDKATAIIPAAINHSKFQLELNTDLSQIQIFMGINRGNYWKKGINYFEEALEIIKKKYGNKVFITIAVSLPYQEYITKYKNAHILLDQVLCYDQGYNALEAMAQGKVVFSGGSSIYLKAHDLASVPVMDARPDVDYLVNQLSLLIDNPQNILEMGKAARKHILDHHDSIKIARAYQQHYLNIG</sequence>
<proteinExistence type="predicted"/>
<accession>A0A2S6IHC3</accession>
<protein>
    <recommendedName>
        <fullName evidence="3">Glycosyltransferase involved in cell wall biosynthesis</fullName>
    </recommendedName>
</protein>
<reference evidence="1 2" key="1">
    <citation type="submission" date="2018-02" db="EMBL/GenBank/DDBJ databases">
        <title>Genomic Encyclopedia of Archaeal and Bacterial Type Strains, Phase II (KMG-II): from individual species to whole genera.</title>
        <authorList>
            <person name="Goeker M."/>
        </authorList>
    </citation>
    <scope>NUCLEOTIDE SEQUENCE [LARGE SCALE GENOMIC DNA]</scope>
    <source>
        <strain evidence="1 2">DSM 16809</strain>
    </source>
</reference>
<dbReference type="OrthoDB" id="6638088at2"/>
<dbReference type="RefSeq" id="WP_104516058.1">
    <property type="nucleotide sequence ID" value="NZ_MQVW01000024.1"/>
</dbReference>
<comment type="caution">
    <text evidence="1">The sequence shown here is derived from an EMBL/GenBank/DDBJ whole genome shotgun (WGS) entry which is preliminary data.</text>
</comment>
<dbReference type="SUPFAM" id="SSF53756">
    <property type="entry name" value="UDP-Glycosyltransferase/glycogen phosphorylase"/>
    <property type="match status" value="1"/>
</dbReference>
<dbReference type="Proteomes" id="UP000239002">
    <property type="component" value="Unassembled WGS sequence"/>
</dbReference>
<dbReference type="Gene3D" id="3.40.50.2000">
    <property type="entry name" value="Glycogen Phosphorylase B"/>
    <property type="match status" value="1"/>
</dbReference>
<dbReference type="EMBL" id="PTJE01000006">
    <property type="protein sequence ID" value="PPK93601.1"/>
    <property type="molecule type" value="Genomic_DNA"/>
</dbReference>
<evidence type="ECO:0000313" key="1">
    <source>
        <dbReference type="EMBL" id="PPK93601.1"/>
    </source>
</evidence>
<organism evidence="1 2">
    <name type="scientific">Nonlabens xylanidelens</name>
    <dbReference type="NCBI Taxonomy" id="191564"/>
    <lineage>
        <taxon>Bacteria</taxon>
        <taxon>Pseudomonadati</taxon>
        <taxon>Bacteroidota</taxon>
        <taxon>Flavobacteriia</taxon>
        <taxon>Flavobacteriales</taxon>
        <taxon>Flavobacteriaceae</taxon>
        <taxon>Nonlabens</taxon>
    </lineage>
</organism>
<name>A0A2S6IHC3_9FLAO</name>
<gene>
    <name evidence="1" type="ORF">LY01_02384</name>
</gene>
<keyword evidence="2" id="KW-1185">Reference proteome</keyword>
<dbReference type="AlphaFoldDB" id="A0A2S6IHC3"/>
<evidence type="ECO:0008006" key="3">
    <source>
        <dbReference type="Google" id="ProtNLM"/>
    </source>
</evidence>